<dbReference type="PANTHER" id="PTHR35442:SF1">
    <property type="entry name" value="CATION CHANNEL SPERM-ASSOCIATED AUXILIARY SUBUNIT TMEM249"/>
    <property type="match status" value="1"/>
</dbReference>
<dbReference type="Proteomes" id="UP001159427">
    <property type="component" value="Unassembled WGS sequence"/>
</dbReference>
<comment type="caution">
    <text evidence="2">The sequence shown here is derived from an EMBL/GenBank/DDBJ whole genome shotgun (WGS) entry which is preliminary data.</text>
</comment>
<reference evidence="2 3" key="1">
    <citation type="submission" date="2022-05" db="EMBL/GenBank/DDBJ databases">
        <authorList>
            <consortium name="Genoscope - CEA"/>
            <person name="William W."/>
        </authorList>
    </citation>
    <scope>NUCLEOTIDE SEQUENCE [LARGE SCALE GENOMIC DNA]</scope>
</reference>
<sequence length="219" mass="25451">MGFKKALKTLEILEKPEVIFNRRLNSNPFHPFKKVGKNKFELTFSRRRLYIGLFMTVVSIATLITWGLADQASQYMLFPTLVGAVSAIMAWENRGHRTCVLDGEQMEYKCVINEHSVETGKFHNVYIRLKAQKHGAGEMYYYVVFNGFHVTEQKITSYSKNDKKLRVLAKRLAENLNLNYFDVKANSKDRILFHHIMPLELQKSSTRPTCSHTRHESCE</sequence>
<feature type="transmembrane region" description="Helical" evidence="1">
    <location>
        <begin position="49"/>
        <end position="69"/>
    </location>
</feature>
<keyword evidence="1" id="KW-1133">Transmembrane helix</keyword>
<dbReference type="Pfam" id="PF15158">
    <property type="entry name" value="TMEM249"/>
    <property type="match status" value="1"/>
</dbReference>
<protein>
    <recommendedName>
        <fullName evidence="4">DUF2244 domain-containing protein</fullName>
    </recommendedName>
</protein>
<evidence type="ECO:0000313" key="2">
    <source>
        <dbReference type="EMBL" id="CAH3179096.1"/>
    </source>
</evidence>
<name>A0ABN8RIK5_9CNID</name>
<dbReference type="EMBL" id="CALNXI010001890">
    <property type="protein sequence ID" value="CAH3179096.1"/>
    <property type="molecule type" value="Genomic_DNA"/>
</dbReference>
<dbReference type="InterPro" id="IPR027861">
    <property type="entry name" value="TMEM249"/>
</dbReference>
<evidence type="ECO:0000256" key="1">
    <source>
        <dbReference type="SAM" id="Phobius"/>
    </source>
</evidence>
<keyword evidence="1" id="KW-0812">Transmembrane</keyword>
<gene>
    <name evidence="2" type="ORF">PEVE_00012145</name>
</gene>
<accession>A0ABN8RIK5</accession>
<evidence type="ECO:0000313" key="3">
    <source>
        <dbReference type="Proteomes" id="UP001159427"/>
    </source>
</evidence>
<evidence type="ECO:0008006" key="4">
    <source>
        <dbReference type="Google" id="ProtNLM"/>
    </source>
</evidence>
<proteinExistence type="predicted"/>
<dbReference type="PANTHER" id="PTHR35442">
    <property type="entry name" value="TRANSMEMBRANE PROTEIN 249"/>
    <property type="match status" value="1"/>
</dbReference>
<keyword evidence="3" id="KW-1185">Reference proteome</keyword>
<keyword evidence="1" id="KW-0472">Membrane</keyword>
<organism evidence="2 3">
    <name type="scientific">Porites evermanni</name>
    <dbReference type="NCBI Taxonomy" id="104178"/>
    <lineage>
        <taxon>Eukaryota</taxon>
        <taxon>Metazoa</taxon>
        <taxon>Cnidaria</taxon>
        <taxon>Anthozoa</taxon>
        <taxon>Hexacorallia</taxon>
        <taxon>Scleractinia</taxon>
        <taxon>Fungiina</taxon>
        <taxon>Poritidae</taxon>
        <taxon>Porites</taxon>
    </lineage>
</organism>